<keyword evidence="1 5" id="KW-0378">Hydrolase</keyword>
<reference evidence="5" key="1">
    <citation type="submission" date="2021-04" db="EMBL/GenBank/DDBJ databases">
        <title>Genome based classification of Actinospica acidithermotolerans sp. nov., an actinobacterium isolated from an Indonesian hot spring.</title>
        <authorList>
            <person name="Kusuma A.B."/>
            <person name="Putra K.E."/>
            <person name="Nafisah S."/>
            <person name="Loh J."/>
            <person name="Nouioui I."/>
            <person name="Goodfellow M."/>
        </authorList>
    </citation>
    <scope>NUCLEOTIDE SEQUENCE</scope>
    <source>
        <strain evidence="5">MGRD01-02</strain>
    </source>
</reference>
<feature type="domain" description="Glycoside hydrolase family 3 N-terminal" evidence="2">
    <location>
        <begin position="40"/>
        <end position="379"/>
    </location>
</feature>
<organism evidence="5 6">
    <name type="scientific">Actinospica acidithermotolerans</name>
    <dbReference type="NCBI Taxonomy" id="2828514"/>
    <lineage>
        <taxon>Bacteria</taxon>
        <taxon>Bacillati</taxon>
        <taxon>Actinomycetota</taxon>
        <taxon>Actinomycetes</taxon>
        <taxon>Catenulisporales</taxon>
        <taxon>Actinospicaceae</taxon>
        <taxon>Actinospica</taxon>
    </lineage>
</organism>
<proteinExistence type="predicted"/>
<dbReference type="GO" id="GO:0009251">
    <property type="term" value="P:glucan catabolic process"/>
    <property type="evidence" value="ECO:0007669"/>
    <property type="project" value="TreeGrafter"/>
</dbReference>
<protein>
    <submittedName>
        <fullName evidence="5">Glycoside hydrolase family 3 C-terminal domain-containing protein</fullName>
    </submittedName>
</protein>
<gene>
    <name evidence="5" type="ORF">KDK95_06830</name>
</gene>
<evidence type="ECO:0000256" key="1">
    <source>
        <dbReference type="ARBA" id="ARBA00022801"/>
    </source>
</evidence>
<dbReference type="InterPro" id="IPR001764">
    <property type="entry name" value="Glyco_hydro_3_N"/>
</dbReference>
<dbReference type="EMBL" id="JAGSOH010000011">
    <property type="protein sequence ID" value="MBR7826014.1"/>
    <property type="molecule type" value="Genomic_DNA"/>
</dbReference>
<evidence type="ECO:0000259" key="2">
    <source>
        <dbReference type="Pfam" id="PF00933"/>
    </source>
</evidence>
<name>A0A941EBJ0_9ACTN</name>
<dbReference type="Proteomes" id="UP000676325">
    <property type="component" value="Unassembled WGS sequence"/>
</dbReference>
<dbReference type="Gene3D" id="3.40.50.1700">
    <property type="entry name" value="Glycoside hydrolase family 3 C-terminal domain"/>
    <property type="match status" value="1"/>
</dbReference>
<evidence type="ECO:0000259" key="3">
    <source>
        <dbReference type="Pfam" id="PF01915"/>
    </source>
</evidence>
<dbReference type="GO" id="GO:0008422">
    <property type="term" value="F:beta-glucosidase activity"/>
    <property type="evidence" value="ECO:0007669"/>
    <property type="project" value="TreeGrafter"/>
</dbReference>
<keyword evidence="6" id="KW-1185">Reference proteome</keyword>
<dbReference type="PANTHER" id="PTHR30620:SF77">
    <property type="entry name" value="LYSOSOMAL BETA GLUCOSIDASE-LIKE"/>
    <property type="match status" value="1"/>
</dbReference>
<accession>A0A941EBJ0</accession>
<dbReference type="SUPFAM" id="SSF52279">
    <property type="entry name" value="Beta-D-glucan exohydrolase, C-terminal domain"/>
    <property type="match status" value="1"/>
</dbReference>
<dbReference type="InterPro" id="IPR041443">
    <property type="entry name" value="Exop_C"/>
</dbReference>
<dbReference type="Pfam" id="PF00933">
    <property type="entry name" value="Glyco_hydro_3"/>
    <property type="match status" value="1"/>
</dbReference>
<dbReference type="SUPFAM" id="SSF51445">
    <property type="entry name" value="(Trans)glycosidases"/>
    <property type="match status" value="1"/>
</dbReference>
<dbReference type="InterPro" id="IPR017853">
    <property type="entry name" value="GH"/>
</dbReference>
<dbReference type="PRINTS" id="PR00133">
    <property type="entry name" value="GLHYDRLASE3"/>
</dbReference>
<evidence type="ECO:0000313" key="5">
    <source>
        <dbReference type="EMBL" id="MBR7826014.1"/>
    </source>
</evidence>
<feature type="domain" description="ExoP galactose-binding-like" evidence="4">
    <location>
        <begin position="710"/>
        <end position="852"/>
    </location>
</feature>
<dbReference type="Pfam" id="PF18559">
    <property type="entry name" value="Exop_C"/>
    <property type="match status" value="1"/>
</dbReference>
<evidence type="ECO:0000259" key="4">
    <source>
        <dbReference type="Pfam" id="PF18559"/>
    </source>
</evidence>
<feature type="domain" description="Glycoside hydrolase family 3 C-terminal" evidence="3">
    <location>
        <begin position="421"/>
        <end position="657"/>
    </location>
</feature>
<dbReference type="RefSeq" id="WP_212517160.1">
    <property type="nucleotide sequence ID" value="NZ_JAGSOH010000011.1"/>
</dbReference>
<comment type="caution">
    <text evidence="5">The sequence shown here is derived from an EMBL/GenBank/DDBJ whole genome shotgun (WGS) entry which is preliminary data.</text>
</comment>
<sequence length="856" mass="93833">MDDDRIPALEAFDAWPRLRAGLLTDPEQERRIEELLGAMTLEEKVGQMIQPELWELTPEDVREYRIGSALNGAGVWPGRKRHATAQDWVDLVDEYWQAGREAYADRPFHIPFLWATDAVHGHNNVFGATIFPHNIGLGAARDPGLVRRIGAATAREVAATSMDWTFAPAVATPRDRRWGRYYEGYSEDPAIVHALAGEAVLGLQGEATGSNADARVICAVKHWIGDGATAQGADRGEAHCDEHLLRNIHGPGFFSALAAGAQSVMISFSSWIDPADYDHTPGRETAFNHKIHGSRRLITDVLKRAMGFEGVVISDWDAHAEVSGCTMQDAGYAINAGIDVLMVAARDAWQGVYHTTIRQVHDGTIPLLRIDDAVRRILRMKMRAGLWDKPRPRERALAGNVSVLGSPDHRAVAREAVRGSLVLLKNAGGVLPLARETRVLICGSGADDIRKQTGGWTLSWQGDDISLDDLPGAQTLADALRAEFGTDRCLLDPDLEQADPAEYDVAVVAIGEDSYAEMRGTIKPWGTLDYAGLKLSYARDLELLRRLRSTGVRIVTVLYGGRPMYTTEEINLSDAFVVAWLPGTEGGGVADVLVAGQDGLPQYDFRGRLPCNWPRSRDSMAANSIPAHIPGYRVPAEEQEPTGPHEPLFALGYGLDYASADPGPGVLPLDERIDEDPVPAVSGPLRILGPDAGAEYAWLLAGHQMWTRQQVVPGTPAQFTILRVGTCEGREPTEGLALEFTGYIAFICAQASSKRPRDLRGYLEREGRLAFEVRVWQPPTEPVYVACHDDFPAQPGLDISGLLHAAPEGEWVGFSFPLAQLRDLGMRFKHVDVPFMLYSTGKARFDIADVRWEPAD</sequence>
<dbReference type="PANTHER" id="PTHR30620">
    <property type="entry name" value="PERIPLASMIC BETA-GLUCOSIDASE-RELATED"/>
    <property type="match status" value="1"/>
</dbReference>
<dbReference type="InterPro" id="IPR036962">
    <property type="entry name" value="Glyco_hydro_3_N_sf"/>
</dbReference>
<dbReference type="Pfam" id="PF01915">
    <property type="entry name" value="Glyco_hydro_3_C"/>
    <property type="match status" value="1"/>
</dbReference>
<evidence type="ECO:0000313" key="6">
    <source>
        <dbReference type="Proteomes" id="UP000676325"/>
    </source>
</evidence>
<dbReference type="Gene3D" id="3.20.20.300">
    <property type="entry name" value="Glycoside hydrolase, family 3, N-terminal domain"/>
    <property type="match status" value="1"/>
</dbReference>
<dbReference type="InterPro" id="IPR002772">
    <property type="entry name" value="Glyco_hydro_3_C"/>
</dbReference>
<dbReference type="Gene3D" id="2.60.120.430">
    <property type="entry name" value="Galactose-binding lectin"/>
    <property type="match status" value="1"/>
</dbReference>
<dbReference type="AlphaFoldDB" id="A0A941EBJ0"/>
<dbReference type="InterPro" id="IPR036881">
    <property type="entry name" value="Glyco_hydro_3_C_sf"/>
</dbReference>
<dbReference type="InterPro" id="IPR051915">
    <property type="entry name" value="Cellulose_Degrad_GH3"/>
</dbReference>